<accession>A0A0C1U0P4</accession>
<reference evidence="8 9" key="1">
    <citation type="submission" date="2015-01" db="EMBL/GenBank/DDBJ databases">
        <title>Genome sequence of the anaerobic bacterium Geobacter soli GSS01, a dissimilatory Fe(III) reducer from soil.</title>
        <authorList>
            <person name="Yang G."/>
            <person name="Zhou S."/>
        </authorList>
    </citation>
    <scope>NUCLEOTIDE SEQUENCE [LARGE SCALE GENOMIC DNA]</scope>
    <source>
        <strain evidence="8 9">GSS01</strain>
    </source>
</reference>
<dbReference type="InterPro" id="IPR007816">
    <property type="entry name" value="ResB-like_domain"/>
</dbReference>
<keyword evidence="2 6" id="KW-0812">Transmembrane</keyword>
<evidence type="ECO:0000313" key="8">
    <source>
        <dbReference type="EMBL" id="KIE41385.1"/>
    </source>
</evidence>
<dbReference type="PANTHER" id="PTHR31566:SF0">
    <property type="entry name" value="CYTOCHROME C BIOGENESIS PROTEIN CCS1, CHLOROPLASTIC"/>
    <property type="match status" value="1"/>
</dbReference>
<name>A0A0C1U0P4_9BACT</name>
<dbReference type="Proteomes" id="UP000031433">
    <property type="component" value="Unassembled WGS sequence"/>
</dbReference>
<organism evidence="8 9">
    <name type="scientific">Geobacter soli</name>
    <dbReference type="NCBI Taxonomy" id="1510391"/>
    <lineage>
        <taxon>Bacteria</taxon>
        <taxon>Pseudomonadati</taxon>
        <taxon>Thermodesulfobacteriota</taxon>
        <taxon>Desulfuromonadia</taxon>
        <taxon>Geobacterales</taxon>
        <taxon>Geobacteraceae</taxon>
        <taxon>Geobacter</taxon>
    </lineage>
</organism>
<keyword evidence="3" id="KW-0201">Cytochrome c-type biogenesis</keyword>
<feature type="domain" description="ResB-like" evidence="7">
    <location>
        <begin position="14"/>
        <end position="258"/>
    </location>
</feature>
<evidence type="ECO:0000256" key="5">
    <source>
        <dbReference type="ARBA" id="ARBA00023136"/>
    </source>
</evidence>
<comment type="caution">
    <text evidence="8">The sequence shown here is derived from an EMBL/GenBank/DDBJ whole genome shotgun (WGS) entry which is preliminary data.</text>
</comment>
<dbReference type="GO" id="GO:0017004">
    <property type="term" value="P:cytochrome complex assembly"/>
    <property type="evidence" value="ECO:0007669"/>
    <property type="project" value="UniProtKB-KW"/>
</dbReference>
<evidence type="ECO:0000313" key="9">
    <source>
        <dbReference type="Proteomes" id="UP000031433"/>
    </source>
</evidence>
<dbReference type="GO" id="GO:0016020">
    <property type="term" value="C:membrane"/>
    <property type="evidence" value="ECO:0007669"/>
    <property type="project" value="UniProtKB-SubCell"/>
</dbReference>
<evidence type="ECO:0000256" key="6">
    <source>
        <dbReference type="SAM" id="Phobius"/>
    </source>
</evidence>
<dbReference type="EMBL" id="JXBL01000001">
    <property type="protein sequence ID" value="KIE41385.1"/>
    <property type="molecule type" value="Genomic_DNA"/>
</dbReference>
<feature type="transmembrane region" description="Helical" evidence="6">
    <location>
        <begin position="368"/>
        <end position="395"/>
    </location>
</feature>
<evidence type="ECO:0000256" key="2">
    <source>
        <dbReference type="ARBA" id="ARBA00022692"/>
    </source>
</evidence>
<sequence length="442" mass="48631">MERIERFFLARGTVISLILLALCAIALAAFIPQRFLTPPEEMQAWQSAHPLLCRWSNLLGLHRIYTHPGFALILAGGTISLALSTRHQALAAWQRTVLPAGGMAGDRRFSVARTPEEVSRLLMANGFIGQGTFDGEIRLVRHPWGYWGNTLLHFGMVLTIVASLCIALTQQQGVIHLAEGAIHYPSQPLLREEHGLLAGPLHLPDAVRLDRVAYRFGPDLAVRELASTLTFLSDNGVAETETVAINRILNHRGIRFYQGVEFGHAFFVEVTGPTGEQKVFQLQFMHPDTPDLPSYNDFRNLLGDGFLVRAKYLVDGEGKGFDRVSPLLTLRLDRDGREVGRLPLQPGGEGAIGQYRFRLLGFAPWSRLIMVNVTGMPLIFAGFFVICLGGVLHYFTPPRQVSLAGGAAGGTAVSWRAARFSGFYRDEPDSLKRMVNGGGAHG</sequence>
<dbReference type="PANTHER" id="PTHR31566">
    <property type="entry name" value="CYTOCHROME C BIOGENESIS PROTEIN CCS1, CHLOROPLASTIC"/>
    <property type="match status" value="1"/>
</dbReference>
<keyword evidence="4 6" id="KW-1133">Transmembrane helix</keyword>
<feature type="transmembrane region" description="Helical" evidence="6">
    <location>
        <begin position="64"/>
        <end position="85"/>
    </location>
</feature>
<evidence type="ECO:0000256" key="3">
    <source>
        <dbReference type="ARBA" id="ARBA00022748"/>
    </source>
</evidence>
<dbReference type="InterPro" id="IPR023494">
    <property type="entry name" value="Cyt_c_bgen_Ccs1/CcsB/ResB"/>
</dbReference>
<dbReference type="AlphaFoldDB" id="A0A0C1U0P4"/>
<evidence type="ECO:0000256" key="1">
    <source>
        <dbReference type="ARBA" id="ARBA00004141"/>
    </source>
</evidence>
<dbReference type="Pfam" id="PF05140">
    <property type="entry name" value="ResB"/>
    <property type="match status" value="1"/>
</dbReference>
<evidence type="ECO:0000259" key="7">
    <source>
        <dbReference type="Pfam" id="PF05140"/>
    </source>
</evidence>
<gene>
    <name evidence="8" type="ORF">SE37_01445</name>
</gene>
<keyword evidence="5 6" id="KW-0472">Membrane</keyword>
<proteinExistence type="predicted"/>
<evidence type="ECO:0000256" key="4">
    <source>
        <dbReference type="ARBA" id="ARBA00022989"/>
    </source>
</evidence>
<protein>
    <submittedName>
        <fullName evidence="8">ResB-like family cytochrome C biogenesis protein</fullName>
    </submittedName>
</protein>
<dbReference type="RefSeq" id="WP_039643086.1">
    <property type="nucleotide sequence ID" value="NZ_JXBL01000001.1"/>
</dbReference>
<comment type="subcellular location">
    <subcellularLocation>
        <location evidence="1">Membrane</location>
        <topology evidence="1">Multi-pass membrane protein</topology>
    </subcellularLocation>
</comment>
<keyword evidence="9" id="KW-1185">Reference proteome</keyword>